<dbReference type="EMBL" id="VSSQ01025302">
    <property type="protein sequence ID" value="MPM73349.1"/>
    <property type="molecule type" value="Genomic_DNA"/>
</dbReference>
<gene>
    <name evidence="2" type="ORF">SDC9_120329</name>
</gene>
<sequence length="218" mass="24935">MSRPNLIIDIRNNGGGSDNFYRELAKIIYTKPYEVTGLEYYATEDNIRYFEESITKGETQKEWIGWRQALIEAMKKEKGNFVAYPNKAGTNTIIRESTIYPMPRNVGIIINERNASSAEQFLFAAKESDKVTIFGNTNTAGVLDYSNVIGIPFTSNNYLLRCPTTRSKRVPENPFDNIGVAPDIIIPFPATKHLNDKLDNWIYFVKNYLEALDEEKKQ</sequence>
<name>A0A645C6S2_9ZZZZ</name>
<dbReference type="SUPFAM" id="SSF52096">
    <property type="entry name" value="ClpP/crotonase"/>
    <property type="match status" value="1"/>
</dbReference>
<dbReference type="GO" id="GO:0008236">
    <property type="term" value="F:serine-type peptidase activity"/>
    <property type="evidence" value="ECO:0007669"/>
    <property type="project" value="InterPro"/>
</dbReference>
<organism evidence="2">
    <name type="scientific">bioreactor metagenome</name>
    <dbReference type="NCBI Taxonomy" id="1076179"/>
    <lineage>
        <taxon>unclassified sequences</taxon>
        <taxon>metagenomes</taxon>
        <taxon>ecological metagenomes</taxon>
    </lineage>
</organism>
<dbReference type="PANTHER" id="PTHR32060:SF30">
    <property type="entry name" value="CARBOXY-TERMINAL PROCESSING PROTEASE CTPA"/>
    <property type="match status" value="1"/>
</dbReference>
<dbReference type="Gene3D" id="3.90.226.10">
    <property type="entry name" value="2-enoyl-CoA Hydratase, Chain A, domain 1"/>
    <property type="match status" value="1"/>
</dbReference>
<dbReference type="Pfam" id="PF03572">
    <property type="entry name" value="Peptidase_S41"/>
    <property type="match status" value="1"/>
</dbReference>
<comment type="caution">
    <text evidence="2">The sequence shown here is derived from an EMBL/GenBank/DDBJ whole genome shotgun (WGS) entry which is preliminary data.</text>
</comment>
<reference evidence="2" key="1">
    <citation type="submission" date="2019-08" db="EMBL/GenBank/DDBJ databases">
        <authorList>
            <person name="Kucharzyk K."/>
            <person name="Murdoch R.W."/>
            <person name="Higgins S."/>
            <person name="Loffler F."/>
        </authorList>
    </citation>
    <scope>NUCLEOTIDE SEQUENCE</scope>
</reference>
<dbReference type="AlphaFoldDB" id="A0A645C6S2"/>
<dbReference type="GO" id="GO:0004175">
    <property type="term" value="F:endopeptidase activity"/>
    <property type="evidence" value="ECO:0007669"/>
    <property type="project" value="TreeGrafter"/>
</dbReference>
<dbReference type="GO" id="GO:0007165">
    <property type="term" value="P:signal transduction"/>
    <property type="evidence" value="ECO:0007669"/>
    <property type="project" value="TreeGrafter"/>
</dbReference>
<evidence type="ECO:0000313" key="2">
    <source>
        <dbReference type="EMBL" id="MPM73349.1"/>
    </source>
</evidence>
<dbReference type="PANTHER" id="PTHR32060">
    <property type="entry name" value="TAIL-SPECIFIC PROTEASE"/>
    <property type="match status" value="1"/>
</dbReference>
<dbReference type="InterPro" id="IPR029045">
    <property type="entry name" value="ClpP/crotonase-like_dom_sf"/>
</dbReference>
<proteinExistence type="predicted"/>
<feature type="domain" description="Tail specific protease" evidence="1">
    <location>
        <begin position="3"/>
        <end position="185"/>
    </location>
</feature>
<dbReference type="GO" id="GO:0006508">
    <property type="term" value="P:proteolysis"/>
    <property type="evidence" value="ECO:0007669"/>
    <property type="project" value="InterPro"/>
</dbReference>
<accession>A0A645C6S2</accession>
<dbReference type="GO" id="GO:0030288">
    <property type="term" value="C:outer membrane-bounded periplasmic space"/>
    <property type="evidence" value="ECO:0007669"/>
    <property type="project" value="TreeGrafter"/>
</dbReference>
<dbReference type="InterPro" id="IPR005151">
    <property type="entry name" value="Tail-specific_protease"/>
</dbReference>
<protein>
    <recommendedName>
        <fullName evidence="1">Tail specific protease domain-containing protein</fullName>
    </recommendedName>
</protein>
<evidence type="ECO:0000259" key="1">
    <source>
        <dbReference type="Pfam" id="PF03572"/>
    </source>
</evidence>